<feature type="domain" description="HeH/LEM" evidence="9">
    <location>
        <begin position="16"/>
        <end position="50"/>
    </location>
</feature>
<evidence type="ECO:0000256" key="5">
    <source>
        <dbReference type="ARBA" id="ARBA00023136"/>
    </source>
</evidence>
<dbReference type="CDD" id="cd12935">
    <property type="entry name" value="LEM_like"/>
    <property type="match status" value="1"/>
</dbReference>
<evidence type="ECO:0000256" key="6">
    <source>
        <dbReference type="ARBA" id="ARBA00023242"/>
    </source>
</evidence>
<accession>A0ABZ1CU46</accession>
<evidence type="ECO:0008006" key="12">
    <source>
        <dbReference type="Google" id="ProtNLM"/>
    </source>
</evidence>
<keyword evidence="5" id="KW-0472">Membrane</keyword>
<feature type="domain" description="Man1/Src1-like C-terminal" evidence="8">
    <location>
        <begin position="407"/>
        <end position="760"/>
    </location>
</feature>
<keyword evidence="6" id="KW-0539">Nucleus</keyword>
<keyword evidence="11" id="KW-1185">Reference proteome</keyword>
<keyword evidence="4" id="KW-1133">Transmembrane helix</keyword>
<dbReference type="InterPro" id="IPR018996">
    <property type="entry name" value="Man1/Src1-like_C"/>
</dbReference>
<name>A0ABZ1CU46_9TREE</name>
<feature type="region of interest" description="Disordered" evidence="7">
    <location>
        <begin position="71"/>
        <end position="334"/>
    </location>
</feature>
<dbReference type="PANTHER" id="PTHR47808">
    <property type="entry name" value="INNER NUCLEAR MEMBRANE PROTEIN HEH2-RELATED"/>
    <property type="match status" value="1"/>
</dbReference>
<proteinExistence type="predicted"/>
<evidence type="ECO:0000256" key="1">
    <source>
        <dbReference type="ARBA" id="ARBA00004540"/>
    </source>
</evidence>
<dbReference type="GeneID" id="87954234"/>
<protein>
    <recommendedName>
        <fullName evidence="12">LEM-like domain-containing protein</fullName>
    </recommendedName>
</protein>
<keyword evidence="3" id="KW-0812">Transmembrane</keyword>
<dbReference type="Pfam" id="PF09402">
    <property type="entry name" value="MSC"/>
    <property type="match status" value="1"/>
</dbReference>
<feature type="compositionally biased region" description="Acidic residues" evidence="7">
    <location>
        <begin position="153"/>
        <end position="165"/>
    </location>
</feature>
<gene>
    <name evidence="10" type="ORF">IL334_002103</name>
</gene>
<evidence type="ECO:0000313" key="10">
    <source>
        <dbReference type="EMBL" id="WRT65160.1"/>
    </source>
</evidence>
<dbReference type="InterPro" id="IPR025856">
    <property type="entry name" value="HeH/LEM_domain"/>
</dbReference>
<dbReference type="RefSeq" id="XP_062789900.1">
    <property type="nucleotide sequence ID" value="XM_062933849.1"/>
</dbReference>
<dbReference type="Gene3D" id="1.10.10.1180">
    <property type="entry name" value="MAN1, winged-helix domain"/>
    <property type="match status" value="1"/>
</dbReference>
<feature type="compositionally biased region" description="Basic residues" evidence="7">
    <location>
        <begin position="119"/>
        <end position="128"/>
    </location>
</feature>
<feature type="compositionally biased region" description="Low complexity" evidence="7">
    <location>
        <begin position="175"/>
        <end position="205"/>
    </location>
</feature>
<dbReference type="Proteomes" id="UP001329825">
    <property type="component" value="Chromosome 2"/>
</dbReference>
<dbReference type="Pfam" id="PF12949">
    <property type="entry name" value="HeH"/>
    <property type="match status" value="1"/>
</dbReference>
<evidence type="ECO:0000256" key="7">
    <source>
        <dbReference type="SAM" id="MobiDB-lite"/>
    </source>
</evidence>
<evidence type="ECO:0000256" key="4">
    <source>
        <dbReference type="ARBA" id="ARBA00022989"/>
    </source>
</evidence>
<evidence type="ECO:0000259" key="8">
    <source>
        <dbReference type="Pfam" id="PF09402"/>
    </source>
</evidence>
<dbReference type="InterPro" id="IPR041885">
    <property type="entry name" value="MAN1_winged_helix_dom"/>
</dbReference>
<dbReference type="PANTHER" id="PTHR47808:SF2">
    <property type="entry name" value="LEM DOMAIN-CONTAINING PROTEIN 2"/>
    <property type="match status" value="1"/>
</dbReference>
<comment type="subcellular location">
    <subcellularLocation>
        <location evidence="1">Nucleus inner membrane</location>
    </subcellularLocation>
</comment>
<keyword evidence="2" id="KW-0597">Phosphoprotein</keyword>
<evidence type="ECO:0000313" key="11">
    <source>
        <dbReference type="Proteomes" id="UP001329825"/>
    </source>
</evidence>
<evidence type="ECO:0000256" key="3">
    <source>
        <dbReference type="ARBA" id="ARBA00022692"/>
    </source>
</evidence>
<sequence length="773" mass="84605">MAAPPPDIYLAEGFDPNSLRVPQLRSILLAHGQGYSSSAKKADLLQAFQEHVSSQAPALRAAVSNVRPSGKGIVAVSDNGDESPAVPAKRPRGRSRKPTTVEPEEVAIVIEDVSEPATKKPRASRARKSVSIEPELKKASKARTNQPTINLGEPDDGVEGEDEDNTPAPRSTRGRSSVPPSTPATSTSAATRRRSAIGSSSSATTELRTPSLGPEIKPPKSARKSESVKVMDNVAEESEKEESPKKPIKPKTPRKSAGEESGFSDFNPFQSGSEEAAERERRRRRKSSLGFGSVKKPSQPRFSEPAPQHDTPSTPGLRRVGPSRENLRTPPSDVKAAMKRELDAAVEYNNAVEDKLNQITVRDAEEPTEITIESHVVPVQTNSLVRRVESQIASVPAARATIPLSALFLLLLSLVMNFKSQSSSIGFCDSASNTNDLILTRQSAFDNVKACIARKASLELDHHEAAKQIQCDVSALPLIPFLPRPTECTPCPLHAECADGEIATCIPEYLLTPHPLSFLGPVLDGLPGMGPKALPPSCRPDTAKKRMIGGLAKELERELSKGRGLIICAGLGKDDGRKGEGERYGVEESALRDRFAARRDPKFSKEQFDEIFESALKDLVEHEDVIESIDLQAKLEAKDLLDRWKSQLGSTAAVIAAIMYLQSEVKRRKAEKYRAEELAQVALKRLQHQEQSHYIDPALTPNPFIPPDQLRDLVMPPKGSTSSRSRLWSKVQELVESNANIAVREREVKGELWKTWEWAGANPSENRHVTWKE</sequence>
<dbReference type="EMBL" id="CP141882">
    <property type="protein sequence ID" value="WRT65160.1"/>
    <property type="molecule type" value="Genomic_DNA"/>
</dbReference>
<reference evidence="10 11" key="1">
    <citation type="submission" date="2024-01" db="EMBL/GenBank/DDBJ databases">
        <title>Comparative genomics of Cryptococcus and Kwoniella reveals pathogenesis evolution and contrasting modes of karyotype evolution via chromosome fusion or intercentromeric recombination.</title>
        <authorList>
            <person name="Coelho M.A."/>
            <person name="David-Palma M."/>
            <person name="Shea T."/>
            <person name="Bowers K."/>
            <person name="McGinley-Smith S."/>
            <person name="Mohammad A.W."/>
            <person name="Gnirke A."/>
            <person name="Yurkov A.M."/>
            <person name="Nowrousian M."/>
            <person name="Sun S."/>
            <person name="Cuomo C.A."/>
            <person name="Heitman J."/>
        </authorList>
    </citation>
    <scope>NUCLEOTIDE SEQUENCE [LARGE SCALE GENOMIC DNA]</scope>
    <source>
        <strain evidence="10">CBS 11374</strain>
    </source>
</reference>
<organism evidence="10 11">
    <name type="scientific">Kwoniella shivajii</name>
    <dbReference type="NCBI Taxonomy" id="564305"/>
    <lineage>
        <taxon>Eukaryota</taxon>
        <taxon>Fungi</taxon>
        <taxon>Dikarya</taxon>
        <taxon>Basidiomycota</taxon>
        <taxon>Agaricomycotina</taxon>
        <taxon>Tremellomycetes</taxon>
        <taxon>Tremellales</taxon>
        <taxon>Cryptococcaceae</taxon>
        <taxon>Kwoniella</taxon>
    </lineage>
</organism>
<dbReference type="InterPro" id="IPR044780">
    <property type="entry name" value="Heh2/Src1"/>
</dbReference>
<evidence type="ECO:0000259" key="9">
    <source>
        <dbReference type="Pfam" id="PF12949"/>
    </source>
</evidence>
<evidence type="ECO:0000256" key="2">
    <source>
        <dbReference type="ARBA" id="ARBA00022553"/>
    </source>
</evidence>